<dbReference type="GO" id="GO:1990904">
    <property type="term" value="C:ribonucleoprotein complex"/>
    <property type="evidence" value="ECO:0007669"/>
    <property type="project" value="UniProtKB-KW"/>
</dbReference>
<accession>A0A822ZYP1</accession>
<dbReference type="EMBL" id="DUZY01000008">
    <property type="protein sequence ID" value="DAD47956.1"/>
    <property type="molecule type" value="Genomic_DNA"/>
</dbReference>
<comment type="caution">
    <text evidence="4">The sequence shown here is derived from an EMBL/GenBank/DDBJ whole genome shotgun (WGS) entry which is preliminary data.</text>
</comment>
<protein>
    <submittedName>
        <fullName evidence="4">Uncharacterized protein</fullName>
    </submittedName>
</protein>
<keyword evidence="5" id="KW-1185">Reference proteome</keyword>
<dbReference type="SUPFAM" id="SSF54570">
    <property type="entry name" value="Ribosomal protein S19"/>
    <property type="match status" value="1"/>
</dbReference>
<dbReference type="GO" id="GO:0003735">
    <property type="term" value="F:structural constituent of ribosome"/>
    <property type="evidence" value="ECO:0007669"/>
    <property type="project" value="InterPro"/>
</dbReference>
<name>A0A822ZYP1_NELNU</name>
<evidence type="ECO:0000256" key="3">
    <source>
        <dbReference type="ARBA" id="ARBA00023274"/>
    </source>
</evidence>
<evidence type="ECO:0000256" key="2">
    <source>
        <dbReference type="ARBA" id="ARBA00022980"/>
    </source>
</evidence>
<proteinExistence type="inferred from homology"/>
<evidence type="ECO:0000313" key="5">
    <source>
        <dbReference type="Proteomes" id="UP000607653"/>
    </source>
</evidence>
<dbReference type="GO" id="GO:0005840">
    <property type="term" value="C:ribosome"/>
    <property type="evidence" value="ECO:0007669"/>
    <property type="project" value="UniProtKB-KW"/>
</dbReference>
<organism evidence="4 5">
    <name type="scientific">Nelumbo nucifera</name>
    <name type="common">Sacred lotus</name>
    <dbReference type="NCBI Taxonomy" id="4432"/>
    <lineage>
        <taxon>Eukaryota</taxon>
        <taxon>Viridiplantae</taxon>
        <taxon>Streptophyta</taxon>
        <taxon>Embryophyta</taxon>
        <taxon>Tracheophyta</taxon>
        <taxon>Spermatophyta</taxon>
        <taxon>Magnoliopsida</taxon>
        <taxon>Proteales</taxon>
        <taxon>Nelumbonaceae</taxon>
        <taxon>Nelumbo</taxon>
    </lineage>
</organism>
<dbReference type="Gene3D" id="3.30.860.10">
    <property type="entry name" value="30s Ribosomal Protein S19, Chain A"/>
    <property type="match status" value="1"/>
</dbReference>
<dbReference type="Proteomes" id="UP000607653">
    <property type="component" value="Unassembled WGS sequence"/>
</dbReference>
<reference evidence="4 5" key="1">
    <citation type="journal article" date="2020" name="Mol. Biol. Evol.">
        <title>Distinct Expression and Methylation Patterns for Genes with Different Fates following a Single Whole-Genome Duplication in Flowering Plants.</title>
        <authorList>
            <person name="Shi T."/>
            <person name="Rahmani R.S."/>
            <person name="Gugger P.F."/>
            <person name="Wang M."/>
            <person name="Li H."/>
            <person name="Zhang Y."/>
            <person name="Li Z."/>
            <person name="Wang Q."/>
            <person name="Van de Peer Y."/>
            <person name="Marchal K."/>
            <person name="Chen J."/>
        </authorList>
    </citation>
    <scope>NUCLEOTIDE SEQUENCE [LARGE SCALE GENOMIC DNA]</scope>
    <source>
        <tissue evidence="4">Leaf</tissue>
    </source>
</reference>
<keyword evidence="2" id="KW-0689">Ribosomal protein</keyword>
<gene>
    <name evidence="4" type="ORF">HUJ06_017894</name>
</gene>
<evidence type="ECO:0000256" key="1">
    <source>
        <dbReference type="ARBA" id="ARBA00007345"/>
    </source>
</evidence>
<comment type="similarity">
    <text evidence="1">Belongs to the universal ribosomal protein uS19 family.</text>
</comment>
<keyword evidence="3" id="KW-0687">Ribonucleoprotein</keyword>
<evidence type="ECO:0000313" key="4">
    <source>
        <dbReference type="EMBL" id="DAD47956.1"/>
    </source>
</evidence>
<dbReference type="AlphaFoldDB" id="A0A822ZYP1"/>
<sequence>MRLEKEIIVFWSQTSTIIPTLVSYNCYESLPTYITDHMADNELGEFGPTINCWEHACKKMTNMTQVEKYMLMLKHILISAF</sequence>
<dbReference type="GO" id="GO:0006412">
    <property type="term" value="P:translation"/>
    <property type="evidence" value="ECO:0007669"/>
    <property type="project" value="InterPro"/>
</dbReference>
<dbReference type="InterPro" id="IPR023575">
    <property type="entry name" value="Ribosomal_uS19_SF"/>
</dbReference>